<keyword evidence="3" id="KW-1185">Reference proteome</keyword>
<sequence>MPSDIEICNIALSRVAQTEPIVSFTEKSKAAELCSVFYGTLRELVLADFPWPFAESVVYLADIGSPAPGWDYRYRYPADCLKVREIIQPGQRRPMSADMQIPYAVGYDVGGRTINTDQPDAGVRFTFRVEDSTFFDPLFVDALAWRLAMDLALPLSSKPDLQQFATQQYQVALTKAEASAFNESQDDPEPDSEFVAVRR</sequence>
<proteinExistence type="predicted"/>
<organism evidence="2 3">
    <name type="scientific">Pseudomonas moraviensis</name>
    <dbReference type="NCBI Taxonomy" id="321662"/>
    <lineage>
        <taxon>Bacteria</taxon>
        <taxon>Pseudomonadati</taxon>
        <taxon>Pseudomonadota</taxon>
        <taxon>Gammaproteobacteria</taxon>
        <taxon>Pseudomonadales</taxon>
        <taxon>Pseudomonadaceae</taxon>
        <taxon>Pseudomonas</taxon>
    </lineage>
</organism>
<comment type="caution">
    <text evidence="2">The sequence shown here is derived from an EMBL/GenBank/DDBJ whole genome shotgun (WGS) entry which is preliminary data.</text>
</comment>
<dbReference type="Proteomes" id="UP000217830">
    <property type="component" value="Unassembled WGS sequence"/>
</dbReference>
<accession>A0A2A2PJ96</accession>
<feature type="region of interest" description="Disordered" evidence="1">
    <location>
        <begin position="178"/>
        <end position="199"/>
    </location>
</feature>
<dbReference type="EMBL" id="NRST01000001">
    <property type="protein sequence ID" value="PAW55542.1"/>
    <property type="molecule type" value="Genomic_DNA"/>
</dbReference>
<reference evidence="2 3" key="1">
    <citation type="submission" date="2017-08" db="EMBL/GenBank/DDBJ databases">
        <title>Draft Genome Sequence of Pseudomonas moraviensis TYU6, isolated from Taxus cuspidata by using PacBio Single-Molecule Real-Time Technology.</title>
        <authorList>
            <person name="Baek K.-H."/>
            <person name="Mishra A.K."/>
        </authorList>
    </citation>
    <scope>NUCLEOTIDE SEQUENCE [LARGE SCALE GENOMIC DNA]</scope>
    <source>
        <strain evidence="2 3">TYU6</strain>
    </source>
</reference>
<protein>
    <recommendedName>
        <fullName evidence="4">Phage protein</fullName>
    </recommendedName>
</protein>
<dbReference type="RefSeq" id="WP_095667524.1">
    <property type="nucleotide sequence ID" value="NZ_NRSS01000004.1"/>
</dbReference>
<evidence type="ECO:0000313" key="3">
    <source>
        <dbReference type="Proteomes" id="UP000217830"/>
    </source>
</evidence>
<evidence type="ECO:0000256" key="1">
    <source>
        <dbReference type="SAM" id="MobiDB-lite"/>
    </source>
</evidence>
<name>A0A2A2PJ96_9PSED</name>
<evidence type="ECO:0008006" key="4">
    <source>
        <dbReference type="Google" id="ProtNLM"/>
    </source>
</evidence>
<gene>
    <name evidence="2" type="ORF">CKQ80_09555</name>
</gene>
<evidence type="ECO:0000313" key="2">
    <source>
        <dbReference type="EMBL" id="PAW55542.1"/>
    </source>
</evidence>
<dbReference type="AlphaFoldDB" id="A0A2A2PJ96"/>